<evidence type="ECO:0000313" key="1">
    <source>
        <dbReference type="EMBL" id="CAB4197541.1"/>
    </source>
</evidence>
<name>A0A6J5RVD7_9CAUD</name>
<dbReference type="EMBL" id="LR797260">
    <property type="protein sequence ID" value="CAB4197541.1"/>
    <property type="molecule type" value="Genomic_DNA"/>
</dbReference>
<proteinExistence type="predicted"/>
<reference evidence="1" key="1">
    <citation type="submission" date="2020-05" db="EMBL/GenBank/DDBJ databases">
        <authorList>
            <person name="Chiriac C."/>
            <person name="Salcher M."/>
            <person name="Ghai R."/>
            <person name="Kavagutti S V."/>
        </authorList>
    </citation>
    <scope>NUCLEOTIDE SEQUENCE</scope>
</reference>
<organism evidence="1">
    <name type="scientific">uncultured Caudovirales phage</name>
    <dbReference type="NCBI Taxonomy" id="2100421"/>
    <lineage>
        <taxon>Viruses</taxon>
        <taxon>Duplodnaviria</taxon>
        <taxon>Heunggongvirae</taxon>
        <taxon>Uroviricota</taxon>
        <taxon>Caudoviricetes</taxon>
        <taxon>Peduoviridae</taxon>
        <taxon>Maltschvirus</taxon>
        <taxon>Maltschvirus maltsch</taxon>
    </lineage>
</organism>
<gene>
    <name evidence="1" type="ORF">UFOVP1313_18</name>
</gene>
<dbReference type="Gene3D" id="3.10.450.40">
    <property type="match status" value="1"/>
</dbReference>
<accession>A0A6J5RVD7</accession>
<sequence length="99" mass="11413">MVETPHFAYPFELANGKVSVVEQDTAEHVMACENVIVRCPVGFRVERPEFGWPFPEFRQSVNLEELETALQRWEPRSTANAIEYVNQDASTREITVEIE</sequence>
<dbReference type="SUPFAM" id="SSF160719">
    <property type="entry name" value="gpW/gp25-like"/>
    <property type="match status" value="1"/>
</dbReference>
<protein>
    <submittedName>
        <fullName evidence="1">Uncharacterized protein</fullName>
    </submittedName>
</protein>